<organism evidence="1 2">
    <name type="scientific">Ancylostoma caninum</name>
    <name type="common">Dog hookworm</name>
    <dbReference type="NCBI Taxonomy" id="29170"/>
    <lineage>
        <taxon>Eukaryota</taxon>
        <taxon>Metazoa</taxon>
        <taxon>Ecdysozoa</taxon>
        <taxon>Nematoda</taxon>
        <taxon>Chromadorea</taxon>
        <taxon>Rhabditida</taxon>
        <taxon>Rhabditina</taxon>
        <taxon>Rhabditomorpha</taxon>
        <taxon>Strongyloidea</taxon>
        <taxon>Ancylostomatidae</taxon>
        <taxon>Ancylostomatinae</taxon>
        <taxon>Ancylostoma</taxon>
    </lineage>
</organism>
<reference evidence="1 2" key="1">
    <citation type="submission" date="2014-10" db="EMBL/GenBank/DDBJ databases">
        <title>Draft genome of the hookworm Ancylostoma caninum.</title>
        <authorList>
            <person name="Mitreva M."/>
        </authorList>
    </citation>
    <scope>NUCLEOTIDE SEQUENCE [LARGE SCALE GENOMIC DNA]</scope>
    <source>
        <strain evidence="1 2">Baltimore</strain>
    </source>
</reference>
<dbReference type="Proteomes" id="UP000252519">
    <property type="component" value="Unassembled WGS sequence"/>
</dbReference>
<dbReference type="EMBL" id="JOJR01000029">
    <property type="protein sequence ID" value="RCN49786.1"/>
    <property type="molecule type" value="Genomic_DNA"/>
</dbReference>
<dbReference type="OrthoDB" id="5894155at2759"/>
<dbReference type="AlphaFoldDB" id="A0A368GZL0"/>
<protein>
    <submittedName>
        <fullName evidence="1">Uncharacterized protein</fullName>
    </submittedName>
</protein>
<name>A0A368GZL0_ANCCA</name>
<proteinExistence type="predicted"/>
<accession>A0A368GZL0</accession>
<keyword evidence="2" id="KW-1185">Reference proteome</keyword>
<evidence type="ECO:0000313" key="1">
    <source>
        <dbReference type="EMBL" id="RCN49786.1"/>
    </source>
</evidence>
<gene>
    <name evidence="1" type="ORF">ANCCAN_04028</name>
</gene>
<evidence type="ECO:0000313" key="2">
    <source>
        <dbReference type="Proteomes" id="UP000252519"/>
    </source>
</evidence>
<sequence length="68" mass="7965">MCQFEPRNPCFFDEPDEYSIFRYDPHFANNCWTLERAVCFCAEDFCNGNYTLIMVSSFGGRLSGKLME</sequence>
<comment type="caution">
    <text evidence="1">The sequence shown here is derived from an EMBL/GenBank/DDBJ whole genome shotgun (WGS) entry which is preliminary data.</text>
</comment>